<protein>
    <recommendedName>
        <fullName evidence="3">HNH nuclease domain-containing protein</fullName>
    </recommendedName>
</protein>
<reference evidence="1" key="1">
    <citation type="submission" date="2009-06" db="EMBL/GenBank/DDBJ databases">
        <title>Complete sequence of Dickeya dadantii Ech703.</title>
        <authorList>
            <consortium name="US DOE Joint Genome Institute"/>
            <person name="Lucas S."/>
            <person name="Copeland A."/>
            <person name="Lapidus A."/>
            <person name="Glavina del Rio T."/>
            <person name="Dalin E."/>
            <person name="Tice H."/>
            <person name="Bruce D."/>
            <person name="Goodwin L."/>
            <person name="Pitluck S."/>
            <person name="Chertkov O."/>
            <person name="Brettin T."/>
            <person name="Detter J.C."/>
            <person name="Han C."/>
            <person name="Larimer F."/>
            <person name="Land M."/>
            <person name="Hauser L."/>
            <person name="Kyrpides N."/>
            <person name="Mikhailova N."/>
            <person name="Balakrishnan V."/>
            <person name="Glasner J."/>
            <person name="Perna N.T."/>
        </authorList>
    </citation>
    <scope>NUCLEOTIDE SEQUENCE [LARGE SCALE GENOMIC DNA]</scope>
    <source>
        <strain evidence="1">Ech703</strain>
    </source>
</reference>
<dbReference type="RefSeq" id="WP_012764086.1">
    <property type="nucleotide sequence ID" value="NC_012880.1"/>
</dbReference>
<dbReference type="EMBL" id="CP001654">
    <property type="protein sequence ID" value="ACS84267.1"/>
    <property type="molecule type" value="Genomic_DNA"/>
</dbReference>
<evidence type="ECO:0000313" key="1">
    <source>
        <dbReference type="EMBL" id="ACS84267.1"/>
    </source>
</evidence>
<dbReference type="STRING" id="579405.Dd703_0456"/>
<dbReference type="Proteomes" id="UP000002734">
    <property type="component" value="Chromosome"/>
</dbReference>
<gene>
    <name evidence="1" type="ordered locus">Dd703_0456</name>
</gene>
<name>C6C8P6_MUSP7</name>
<proteinExistence type="predicted"/>
<accession>C6C8P6</accession>
<evidence type="ECO:0000313" key="2">
    <source>
        <dbReference type="Proteomes" id="UP000002734"/>
    </source>
</evidence>
<evidence type="ECO:0008006" key="3">
    <source>
        <dbReference type="Google" id="ProtNLM"/>
    </source>
</evidence>
<dbReference type="KEGG" id="dda:Dd703_0456"/>
<sequence length="208" mass="23848">MIPVVLQAEPDDFDVEVRQKGHNWLIKKSISLNAPPPKASDLPNYWTHSNYSLWESYGGVCAYLAIYFEWVTGASSTDHFIAKSRNAGDAYEWNNYRLSSLGPNRNKNDFDDVLDPISLQPDTFVINFLSGEISPNYARYSQGSPYATQAESTITRLQLDSQEHRRMRTRHFDQYITGKWSLDGLHDESPFVYAEIMRQGLSDRSLLD</sequence>
<dbReference type="HOGENOM" id="CLU_099860_0_0_6"/>
<dbReference type="AlphaFoldDB" id="C6C8P6"/>
<dbReference type="eggNOG" id="COG1403">
    <property type="taxonomic scope" value="Bacteria"/>
</dbReference>
<organism evidence="1 2">
    <name type="scientific">Musicola paradisiaca (strain Ech703)</name>
    <name type="common">Dickeya paradisiaca</name>
    <name type="synonym">Dickeya dadantii</name>
    <dbReference type="NCBI Taxonomy" id="579405"/>
    <lineage>
        <taxon>Bacteria</taxon>
        <taxon>Pseudomonadati</taxon>
        <taxon>Pseudomonadota</taxon>
        <taxon>Gammaproteobacteria</taxon>
        <taxon>Enterobacterales</taxon>
        <taxon>Pectobacteriaceae</taxon>
        <taxon>Musicola</taxon>
    </lineage>
</organism>
<keyword evidence="2" id="KW-1185">Reference proteome</keyword>